<gene>
    <name evidence="1" type="ORF">Adt_40997</name>
</gene>
<accession>A0ABD1PRH2</accession>
<organism evidence="1 2">
    <name type="scientific">Abeliophyllum distichum</name>
    <dbReference type="NCBI Taxonomy" id="126358"/>
    <lineage>
        <taxon>Eukaryota</taxon>
        <taxon>Viridiplantae</taxon>
        <taxon>Streptophyta</taxon>
        <taxon>Embryophyta</taxon>
        <taxon>Tracheophyta</taxon>
        <taxon>Spermatophyta</taxon>
        <taxon>Magnoliopsida</taxon>
        <taxon>eudicotyledons</taxon>
        <taxon>Gunneridae</taxon>
        <taxon>Pentapetalae</taxon>
        <taxon>asterids</taxon>
        <taxon>lamiids</taxon>
        <taxon>Lamiales</taxon>
        <taxon>Oleaceae</taxon>
        <taxon>Forsythieae</taxon>
        <taxon>Abeliophyllum</taxon>
    </lineage>
</organism>
<reference evidence="2" key="1">
    <citation type="submission" date="2024-07" db="EMBL/GenBank/DDBJ databases">
        <title>Two chromosome-level genome assemblies of Korean endemic species Abeliophyllum distichum and Forsythia ovata (Oleaceae).</title>
        <authorList>
            <person name="Jang H."/>
        </authorList>
    </citation>
    <scope>NUCLEOTIDE SEQUENCE [LARGE SCALE GENOMIC DNA]</scope>
</reference>
<protein>
    <submittedName>
        <fullName evidence="1">Uncharacterized protein</fullName>
    </submittedName>
</protein>
<evidence type="ECO:0000313" key="1">
    <source>
        <dbReference type="EMBL" id="KAL2465146.1"/>
    </source>
</evidence>
<name>A0ABD1PRH2_9LAMI</name>
<sequence length="121" mass="13574">MENFCEETYSPEDAQNEADRVLFSKVEKQIGVCVDVAMKTSESDGVGRWNDGWLGFSGGGGRRGRARGAWQTFLVGPFRIEIFWDLLWSCTSKCRDKIAICLPPLIYARDDNSLKSTSLSQ</sequence>
<proteinExistence type="predicted"/>
<keyword evidence="2" id="KW-1185">Reference proteome</keyword>
<dbReference type="AlphaFoldDB" id="A0ABD1PRH2"/>
<dbReference type="EMBL" id="JBFOLK010000013">
    <property type="protein sequence ID" value="KAL2465146.1"/>
    <property type="molecule type" value="Genomic_DNA"/>
</dbReference>
<comment type="caution">
    <text evidence="1">The sequence shown here is derived from an EMBL/GenBank/DDBJ whole genome shotgun (WGS) entry which is preliminary data.</text>
</comment>
<dbReference type="Proteomes" id="UP001604336">
    <property type="component" value="Unassembled WGS sequence"/>
</dbReference>
<evidence type="ECO:0000313" key="2">
    <source>
        <dbReference type="Proteomes" id="UP001604336"/>
    </source>
</evidence>